<evidence type="ECO:0000259" key="9">
    <source>
        <dbReference type="Pfam" id="PF02770"/>
    </source>
</evidence>
<dbReference type="SUPFAM" id="SSF47203">
    <property type="entry name" value="Acyl-CoA dehydrogenase C-terminal domain-like"/>
    <property type="match status" value="1"/>
</dbReference>
<evidence type="ECO:0000256" key="2">
    <source>
        <dbReference type="ARBA" id="ARBA00009347"/>
    </source>
</evidence>
<evidence type="ECO:0000313" key="11">
    <source>
        <dbReference type="EMBL" id="GGL15004.1"/>
    </source>
</evidence>
<dbReference type="GO" id="GO:0016627">
    <property type="term" value="F:oxidoreductase activity, acting on the CH-CH group of donors"/>
    <property type="evidence" value="ECO:0007669"/>
    <property type="project" value="InterPro"/>
</dbReference>
<keyword evidence="5 6" id="KW-0560">Oxidoreductase</keyword>
<evidence type="ECO:0000256" key="4">
    <source>
        <dbReference type="ARBA" id="ARBA00022827"/>
    </source>
</evidence>
<dbReference type="GO" id="GO:0005886">
    <property type="term" value="C:plasma membrane"/>
    <property type="evidence" value="ECO:0007669"/>
    <property type="project" value="TreeGrafter"/>
</dbReference>
<reference evidence="11" key="2">
    <citation type="submission" date="2020-09" db="EMBL/GenBank/DDBJ databases">
        <authorList>
            <person name="Sun Q."/>
            <person name="Zhou Y."/>
        </authorList>
    </citation>
    <scope>NUCLEOTIDE SEQUENCE</scope>
    <source>
        <strain evidence="11">CGMCC 4.3508</strain>
    </source>
</reference>
<dbReference type="Proteomes" id="UP000638263">
    <property type="component" value="Unassembled WGS sequence"/>
</dbReference>
<dbReference type="PANTHER" id="PTHR43292">
    <property type="entry name" value="ACYL-COA DEHYDROGENASE"/>
    <property type="match status" value="1"/>
</dbReference>
<feature type="compositionally biased region" description="Basic and acidic residues" evidence="7">
    <location>
        <begin position="397"/>
        <end position="413"/>
    </location>
</feature>
<dbReference type="SUPFAM" id="SSF56645">
    <property type="entry name" value="Acyl-CoA dehydrogenase NM domain-like"/>
    <property type="match status" value="1"/>
</dbReference>
<accession>A0A917RN37</accession>
<dbReference type="Pfam" id="PF00441">
    <property type="entry name" value="Acyl-CoA_dh_1"/>
    <property type="match status" value="1"/>
</dbReference>
<comment type="cofactor">
    <cofactor evidence="1 6">
        <name>FAD</name>
        <dbReference type="ChEBI" id="CHEBI:57692"/>
    </cofactor>
</comment>
<reference evidence="11" key="1">
    <citation type="journal article" date="2014" name="Int. J. Syst. Evol. Microbiol.">
        <title>Complete genome sequence of Corynebacterium casei LMG S-19264T (=DSM 44701T), isolated from a smear-ripened cheese.</title>
        <authorList>
            <consortium name="US DOE Joint Genome Institute (JGI-PGF)"/>
            <person name="Walter F."/>
            <person name="Albersmeier A."/>
            <person name="Kalinowski J."/>
            <person name="Ruckert C."/>
        </authorList>
    </citation>
    <scope>NUCLEOTIDE SEQUENCE</scope>
    <source>
        <strain evidence="11">CGMCC 4.3508</strain>
    </source>
</reference>
<dbReference type="AlphaFoldDB" id="A0A917RN37"/>
<dbReference type="Gene3D" id="2.40.110.10">
    <property type="entry name" value="Butyryl-CoA Dehydrogenase, subunit A, domain 2"/>
    <property type="match status" value="1"/>
</dbReference>
<sequence length="420" mass="45558">MSEQDVPEVESVEAFRDRAGSWLDAHAPRRSTDRQDVAEQQVTGARGRDPIAAAKRFQAELFEAGLTGLRWPRAYGGRELTLAHEIAFAAAAAPFDLPTGFVFSITFGMCGPTVLAHGTEQQKRRYIEPMLRGAQIWCQLFSEPGAGSDLAAIRTSAVRDGDHWVVNGQKVWSSGAHYSDFGLLLARTAPELPKHRGLTMFVVDMRRPGLTIRPLRQMNGAEHFNEVFFDDLRIPADSVVGEVNDGWRTAITTLMNERVALGGGADSDRQAGVENLFRLARAAGRYDDPVVRDRLARTYIEHSIVGLIGQRVRDAALRGVAPGPEGSIGKLATARSDKGLAALAADLGGARIAAWDDSGRDCTVWTDLLLSVPARSIAGGTDEVQKNIVGDRVLGLPREHEPGRHGPFRDRTAGPETAGQ</sequence>
<feature type="domain" description="Acyl-CoA dehydrogenase/oxidase C-terminal" evidence="8">
    <location>
        <begin position="244"/>
        <end position="394"/>
    </location>
</feature>
<evidence type="ECO:0000259" key="8">
    <source>
        <dbReference type="Pfam" id="PF00441"/>
    </source>
</evidence>
<gene>
    <name evidence="11" type="ORF">GCM10011588_31900</name>
</gene>
<dbReference type="InterPro" id="IPR037069">
    <property type="entry name" value="AcylCoA_DH/ox_N_sf"/>
</dbReference>
<evidence type="ECO:0000256" key="7">
    <source>
        <dbReference type="SAM" id="MobiDB-lite"/>
    </source>
</evidence>
<feature type="region of interest" description="Disordered" evidence="7">
    <location>
        <begin position="23"/>
        <end position="45"/>
    </location>
</feature>
<dbReference type="EMBL" id="BMMH01000006">
    <property type="protein sequence ID" value="GGL15004.1"/>
    <property type="molecule type" value="Genomic_DNA"/>
</dbReference>
<dbReference type="InterPro" id="IPR052161">
    <property type="entry name" value="Mycobact_Acyl-CoA_DH"/>
</dbReference>
<dbReference type="InterPro" id="IPR046373">
    <property type="entry name" value="Acyl-CoA_Oxase/DH_mid-dom_sf"/>
</dbReference>
<dbReference type="InterPro" id="IPR009075">
    <property type="entry name" value="AcylCo_DH/oxidase_C"/>
</dbReference>
<keyword evidence="12" id="KW-1185">Reference proteome</keyword>
<feature type="domain" description="Acyl-CoA oxidase/dehydrogenase middle" evidence="9">
    <location>
        <begin position="138"/>
        <end position="231"/>
    </location>
</feature>
<keyword evidence="4 6" id="KW-0274">FAD</keyword>
<evidence type="ECO:0000256" key="3">
    <source>
        <dbReference type="ARBA" id="ARBA00022630"/>
    </source>
</evidence>
<name>A0A917RN37_9NOCA</name>
<dbReference type="RefSeq" id="WP_063916372.1">
    <property type="nucleotide sequence ID" value="NZ_BMMH01000006.1"/>
</dbReference>
<feature type="domain" description="Acyl-CoA dehydrogenase/oxidase N-terminal" evidence="10">
    <location>
        <begin position="55"/>
        <end position="133"/>
    </location>
</feature>
<organism evidence="11 12">
    <name type="scientific">Nocardia jinanensis</name>
    <dbReference type="NCBI Taxonomy" id="382504"/>
    <lineage>
        <taxon>Bacteria</taxon>
        <taxon>Bacillati</taxon>
        <taxon>Actinomycetota</taxon>
        <taxon>Actinomycetes</taxon>
        <taxon>Mycobacteriales</taxon>
        <taxon>Nocardiaceae</taxon>
        <taxon>Nocardia</taxon>
    </lineage>
</organism>
<evidence type="ECO:0000259" key="10">
    <source>
        <dbReference type="Pfam" id="PF02771"/>
    </source>
</evidence>
<feature type="region of interest" description="Disordered" evidence="7">
    <location>
        <begin position="394"/>
        <end position="420"/>
    </location>
</feature>
<evidence type="ECO:0000256" key="1">
    <source>
        <dbReference type="ARBA" id="ARBA00001974"/>
    </source>
</evidence>
<dbReference type="InterPro" id="IPR006091">
    <property type="entry name" value="Acyl-CoA_Oxase/DH_mid-dom"/>
</dbReference>
<evidence type="ECO:0000313" key="12">
    <source>
        <dbReference type="Proteomes" id="UP000638263"/>
    </source>
</evidence>
<dbReference type="InterPro" id="IPR013786">
    <property type="entry name" value="AcylCoA_DH/ox_N"/>
</dbReference>
<dbReference type="Gene3D" id="1.20.140.10">
    <property type="entry name" value="Butyryl-CoA Dehydrogenase, subunit A, domain 3"/>
    <property type="match status" value="1"/>
</dbReference>
<keyword evidence="3 6" id="KW-0285">Flavoprotein</keyword>
<protein>
    <submittedName>
        <fullName evidence="11">Acyl-CoA dehydrogenase</fullName>
    </submittedName>
</protein>
<dbReference type="InterPro" id="IPR009100">
    <property type="entry name" value="AcylCoA_DH/oxidase_NM_dom_sf"/>
</dbReference>
<dbReference type="Pfam" id="PF02770">
    <property type="entry name" value="Acyl-CoA_dh_M"/>
    <property type="match status" value="1"/>
</dbReference>
<dbReference type="GO" id="GO:0050660">
    <property type="term" value="F:flavin adenine dinucleotide binding"/>
    <property type="evidence" value="ECO:0007669"/>
    <property type="project" value="InterPro"/>
</dbReference>
<dbReference type="Gene3D" id="1.10.540.10">
    <property type="entry name" value="Acyl-CoA dehydrogenase/oxidase, N-terminal domain"/>
    <property type="match status" value="1"/>
</dbReference>
<evidence type="ECO:0000256" key="6">
    <source>
        <dbReference type="RuleBase" id="RU362125"/>
    </source>
</evidence>
<evidence type="ECO:0000256" key="5">
    <source>
        <dbReference type="ARBA" id="ARBA00023002"/>
    </source>
</evidence>
<dbReference type="InterPro" id="IPR036250">
    <property type="entry name" value="AcylCo_DH-like_C"/>
</dbReference>
<feature type="compositionally biased region" description="Basic and acidic residues" evidence="7">
    <location>
        <begin position="26"/>
        <end position="37"/>
    </location>
</feature>
<dbReference type="Pfam" id="PF02771">
    <property type="entry name" value="Acyl-CoA_dh_N"/>
    <property type="match status" value="1"/>
</dbReference>
<comment type="caution">
    <text evidence="11">The sequence shown here is derived from an EMBL/GenBank/DDBJ whole genome shotgun (WGS) entry which is preliminary data.</text>
</comment>
<dbReference type="FunFam" id="2.40.110.10:FF:000011">
    <property type="entry name" value="Acyl-CoA dehydrogenase FadE34"/>
    <property type="match status" value="1"/>
</dbReference>
<comment type="similarity">
    <text evidence="2 6">Belongs to the acyl-CoA dehydrogenase family.</text>
</comment>
<dbReference type="PANTHER" id="PTHR43292:SF4">
    <property type="entry name" value="ACYL-COA DEHYDROGENASE FADE34"/>
    <property type="match status" value="1"/>
</dbReference>
<proteinExistence type="inferred from homology"/>